<sequence length="76" mass="8438">MALPQELSDDSRGHHQRCMITKPSSIWTPSTVYTIMITKPSSIPLRSSIHAPFPSVGTFAFEKDAKPISHETQKGE</sequence>
<reference evidence="2" key="3">
    <citation type="submission" date="2015-04" db="UniProtKB">
        <authorList>
            <consortium name="EnsemblPlants"/>
        </authorList>
    </citation>
    <scope>IDENTIFICATION</scope>
    <source>
        <strain evidence="2">cv. Jemalong A17</strain>
    </source>
</reference>
<protein>
    <submittedName>
        <fullName evidence="1 2">Uncharacterized protein</fullName>
    </submittedName>
</protein>
<dbReference type="HOGENOM" id="CLU_2658190_0_0_1"/>
<reference evidence="1 3" key="2">
    <citation type="journal article" date="2014" name="BMC Genomics">
        <title>An improved genome release (version Mt4.0) for the model legume Medicago truncatula.</title>
        <authorList>
            <person name="Tang H."/>
            <person name="Krishnakumar V."/>
            <person name="Bidwell S."/>
            <person name="Rosen B."/>
            <person name="Chan A."/>
            <person name="Zhou S."/>
            <person name="Gentzbittel L."/>
            <person name="Childs K.L."/>
            <person name="Yandell M."/>
            <person name="Gundlach H."/>
            <person name="Mayer K.F."/>
            <person name="Schwartz D.C."/>
            <person name="Town C.D."/>
        </authorList>
    </citation>
    <scope>GENOME REANNOTATION</scope>
    <source>
        <strain evidence="1">A17</strain>
        <strain evidence="2 3">cv. Jemalong A17</strain>
    </source>
</reference>
<dbReference type="EMBL" id="CM001219">
    <property type="protein sequence ID" value="KEH34258.1"/>
    <property type="molecule type" value="Genomic_DNA"/>
</dbReference>
<dbReference type="EnsemblPlants" id="KEH34258">
    <property type="protein sequence ID" value="KEH34258"/>
    <property type="gene ID" value="MTR_3g463750"/>
</dbReference>
<accession>A0A072UYS0</accession>
<organism evidence="1 3">
    <name type="scientific">Medicago truncatula</name>
    <name type="common">Barrel medic</name>
    <name type="synonym">Medicago tribuloides</name>
    <dbReference type="NCBI Taxonomy" id="3880"/>
    <lineage>
        <taxon>Eukaryota</taxon>
        <taxon>Viridiplantae</taxon>
        <taxon>Streptophyta</taxon>
        <taxon>Embryophyta</taxon>
        <taxon>Tracheophyta</taxon>
        <taxon>Spermatophyta</taxon>
        <taxon>Magnoliopsida</taxon>
        <taxon>eudicotyledons</taxon>
        <taxon>Gunneridae</taxon>
        <taxon>Pentapetalae</taxon>
        <taxon>rosids</taxon>
        <taxon>fabids</taxon>
        <taxon>Fabales</taxon>
        <taxon>Fabaceae</taxon>
        <taxon>Papilionoideae</taxon>
        <taxon>50 kb inversion clade</taxon>
        <taxon>NPAAA clade</taxon>
        <taxon>Hologalegina</taxon>
        <taxon>IRL clade</taxon>
        <taxon>Trifolieae</taxon>
        <taxon>Medicago</taxon>
    </lineage>
</organism>
<dbReference type="AlphaFoldDB" id="A0A072UYS0"/>
<evidence type="ECO:0000313" key="2">
    <source>
        <dbReference type="EnsemblPlants" id="KEH34258"/>
    </source>
</evidence>
<dbReference type="Proteomes" id="UP000002051">
    <property type="component" value="Chromosome 3"/>
</dbReference>
<reference evidence="1 3" key="1">
    <citation type="journal article" date="2011" name="Nature">
        <title>The Medicago genome provides insight into the evolution of rhizobial symbioses.</title>
        <authorList>
            <person name="Young N.D."/>
            <person name="Debelle F."/>
            <person name="Oldroyd G.E."/>
            <person name="Geurts R."/>
            <person name="Cannon S.B."/>
            <person name="Udvardi M.K."/>
            <person name="Benedito V.A."/>
            <person name="Mayer K.F."/>
            <person name="Gouzy J."/>
            <person name="Schoof H."/>
            <person name="Van de Peer Y."/>
            <person name="Proost S."/>
            <person name="Cook D.R."/>
            <person name="Meyers B.C."/>
            <person name="Spannagl M."/>
            <person name="Cheung F."/>
            <person name="De Mita S."/>
            <person name="Krishnakumar V."/>
            <person name="Gundlach H."/>
            <person name="Zhou S."/>
            <person name="Mudge J."/>
            <person name="Bharti A.K."/>
            <person name="Murray J.D."/>
            <person name="Naoumkina M.A."/>
            <person name="Rosen B."/>
            <person name="Silverstein K.A."/>
            <person name="Tang H."/>
            <person name="Rombauts S."/>
            <person name="Zhao P.X."/>
            <person name="Zhou P."/>
            <person name="Barbe V."/>
            <person name="Bardou P."/>
            <person name="Bechner M."/>
            <person name="Bellec A."/>
            <person name="Berger A."/>
            <person name="Berges H."/>
            <person name="Bidwell S."/>
            <person name="Bisseling T."/>
            <person name="Choisne N."/>
            <person name="Couloux A."/>
            <person name="Denny R."/>
            <person name="Deshpande S."/>
            <person name="Dai X."/>
            <person name="Doyle J.J."/>
            <person name="Dudez A.M."/>
            <person name="Farmer A.D."/>
            <person name="Fouteau S."/>
            <person name="Franken C."/>
            <person name="Gibelin C."/>
            <person name="Gish J."/>
            <person name="Goldstein S."/>
            <person name="Gonzalez A.J."/>
            <person name="Green P.J."/>
            <person name="Hallab A."/>
            <person name="Hartog M."/>
            <person name="Hua A."/>
            <person name="Humphray S.J."/>
            <person name="Jeong D.H."/>
            <person name="Jing Y."/>
            <person name="Jocker A."/>
            <person name="Kenton S.M."/>
            <person name="Kim D.J."/>
            <person name="Klee K."/>
            <person name="Lai H."/>
            <person name="Lang C."/>
            <person name="Lin S."/>
            <person name="Macmil S.L."/>
            <person name="Magdelenat G."/>
            <person name="Matthews L."/>
            <person name="McCorrison J."/>
            <person name="Monaghan E.L."/>
            <person name="Mun J.H."/>
            <person name="Najar F.Z."/>
            <person name="Nicholson C."/>
            <person name="Noirot C."/>
            <person name="O'Bleness M."/>
            <person name="Paule C.R."/>
            <person name="Poulain J."/>
            <person name="Prion F."/>
            <person name="Qin B."/>
            <person name="Qu C."/>
            <person name="Retzel E.F."/>
            <person name="Riddle C."/>
            <person name="Sallet E."/>
            <person name="Samain S."/>
            <person name="Samson N."/>
            <person name="Sanders I."/>
            <person name="Saurat O."/>
            <person name="Scarpelli C."/>
            <person name="Schiex T."/>
            <person name="Segurens B."/>
            <person name="Severin A.J."/>
            <person name="Sherrier D.J."/>
            <person name="Shi R."/>
            <person name="Sims S."/>
            <person name="Singer S.R."/>
            <person name="Sinharoy S."/>
            <person name="Sterck L."/>
            <person name="Viollet A."/>
            <person name="Wang B.B."/>
            <person name="Wang K."/>
            <person name="Wang M."/>
            <person name="Wang X."/>
            <person name="Warfsmann J."/>
            <person name="Weissenbach J."/>
            <person name="White D.D."/>
            <person name="White J.D."/>
            <person name="Wiley G.B."/>
            <person name="Wincker P."/>
            <person name="Xing Y."/>
            <person name="Yang L."/>
            <person name="Yao Z."/>
            <person name="Ying F."/>
            <person name="Zhai J."/>
            <person name="Zhou L."/>
            <person name="Zuber A."/>
            <person name="Denarie J."/>
            <person name="Dixon R.A."/>
            <person name="May G.D."/>
            <person name="Schwartz D.C."/>
            <person name="Rogers J."/>
            <person name="Quetier F."/>
            <person name="Town C.D."/>
            <person name="Roe B.A."/>
        </authorList>
    </citation>
    <scope>NUCLEOTIDE SEQUENCE [LARGE SCALE GENOMIC DNA]</scope>
    <source>
        <strain evidence="1">A17</strain>
        <strain evidence="2 3">cv. Jemalong A17</strain>
    </source>
</reference>
<name>A0A072UYS0_MEDTR</name>
<evidence type="ECO:0000313" key="1">
    <source>
        <dbReference type="EMBL" id="KEH34258.1"/>
    </source>
</evidence>
<evidence type="ECO:0000313" key="3">
    <source>
        <dbReference type="Proteomes" id="UP000002051"/>
    </source>
</evidence>
<proteinExistence type="predicted"/>
<gene>
    <name evidence="1" type="ordered locus">MTR_3g463750</name>
</gene>
<keyword evidence="3" id="KW-1185">Reference proteome</keyword>